<protein>
    <recommendedName>
        <fullName evidence="4">PucR family transcriptional regulator</fullName>
    </recommendedName>
</protein>
<dbReference type="EMBL" id="JAEVHM010000132">
    <property type="protein sequence ID" value="MBM0234318.1"/>
    <property type="molecule type" value="Genomic_DNA"/>
</dbReference>
<comment type="caution">
    <text evidence="2">The sequence shown here is derived from an EMBL/GenBank/DDBJ whole genome shotgun (WGS) entry which is preliminary data.</text>
</comment>
<name>A0ABS1XYG7_9ACTN</name>
<reference evidence="2 3" key="1">
    <citation type="submission" date="2021-01" db="EMBL/GenBank/DDBJ databases">
        <title>Draft genome sequence of Micromonospora sp. strain STR1_7.</title>
        <authorList>
            <person name="Karlyshev A."/>
            <person name="Jawad R."/>
        </authorList>
    </citation>
    <scope>NUCLEOTIDE SEQUENCE [LARGE SCALE GENOMIC DNA]</scope>
    <source>
        <strain evidence="2 3">STR1-7</strain>
    </source>
</reference>
<sequence>MERVHAELLPAGEELAAGSGVLTVGPVAGHLADLAAALGRDEEAARHRRTARAVSGRARAAV</sequence>
<evidence type="ECO:0000313" key="3">
    <source>
        <dbReference type="Proteomes" id="UP000601027"/>
    </source>
</evidence>
<proteinExistence type="predicted"/>
<keyword evidence="3" id="KW-1185">Reference proteome</keyword>
<dbReference type="RefSeq" id="WP_203177415.1">
    <property type="nucleotide sequence ID" value="NZ_JAEVHM010000132.1"/>
</dbReference>
<dbReference type="Proteomes" id="UP000601027">
    <property type="component" value="Unassembled WGS sequence"/>
</dbReference>
<accession>A0ABS1XYG7</accession>
<evidence type="ECO:0000256" key="1">
    <source>
        <dbReference type="SAM" id="MobiDB-lite"/>
    </source>
</evidence>
<gene>
    <name evidence="2" type="ORF">JNW91_22225</name>
</gene>
<evidence type="ECO:0008006" key="4">
    <source>
        <dbReference type="Google" id="ProtNLM"/>
    </source>
</evidence>
<evidence type="ECO:0000313" key="2">
    <source>
        <dbReference type="EMBL" id="MBM0234318.1"/>
    </source>
</evidence>
<organism evidence="2 3">
    <name type="scientific">Micromonospora parastrephiae</name>
    <dbReference type="NCBI Taxonomy" id="2806101"/>
    <lineage>
        <taxon>Bacteria</taxon>
        <taxon>Bacillati</taxon>
        <taxon>Actinomycetota</taxon>
        <taxon>Actinomycetes</taxon>
        <taxon>Micromonosporales</taxon>
        <taxon>Micromonosporaceae</taxon>
        <taxon>Micromonospora</taxon>
    </lineage>
</organism>
<feature type="compositionally biased region" description="Low complexity" evidence="1">
    <location>
        <begin position="52"/>
        <end position="62"/>
    </location>
</feature>
<feature type="region of interest" description="Disordered" evidence="1">
    <location>
        <begin position="42"/>
        <end position="62"/>
    </location>
</feature>